<keyword evidence="1 4" id="KW-0489">Methyltransferase</keyword>
<dbReference type="CDD" id="cd02440">
    <property type="entry name" value="AdoMet_MTases"/>
    <property type="match status" value="1"/>
</dbReference>
<evidence type="ECO:0000313" key="4">
    <source>
        <dbReference type="EMBL" id="PRO66330.1"/>
    </source>
</evidence>
<dbReference type="SUPFAM" id="SSF53335">
    <property type="entry name" value="S-adenosyl-L-methionine-dependent methyltransferases"/>
    <property type="match status" value="1"/>
</dbReference>
<dbReference type="PANTHER" id="PTHR43861:SF1">
    <property type="entry name" value="TRANS-ACONITATE 2-METHYLTRANSFERASE"/>
    <property type="match status" value="1"/>
</dbReference>
<reference evidence="4 5" key="1">
    <citation type="submission" date="2018-03" db="EMBL/GenBank/DDBJ databases">
        <title>Bacillus urumqiensis sp. nov., a moderately haloalkaliphilic bacterium isolated from a salt lake.</title>
        <authorList>
            <person name="Zhao B."/>
            <person name="Liao Z."/>
        </authorList>
    </citation>
    <scope>NUCLEOTIDE SEQUENCE [LARGE SCALE GENOMIC DNA]</scope>
    <source>
        <strain evidence="4 5">BZ-SZ-XJ18</strain>
    </source>
</reference>
<name>A0A2P6MJA0_ALKUR</name>
<dbReference type="InterPro" id="IPR041698">
    <property type="entry name" value="Methyltransf_25"/>
</dbReference>
<feature type="domain" description="Methyltransferase" evidence="3">
    <location>
        <begin position="39"/>
        <end position="129"/>
    </location>
</feature>
<dbReference type="Pfam" id="PF13649">
    <property type="entry name" value="Methyltransf_25"/>
    <property type="match status" value="1"/>
</dbReference>
<dbReference type="RefSeq" id="WP_105958520.1">
    <property type="nucleotide sequence ID" value="NZ_PVNS01000004.1"/>
</dbReference>
<protein>
    <submittedName>
        <fullName evidence="4">SAM-dependent methyltransferase</fullName>
    </submittedName>
</protein>
<accession>A0A2P6MJA0</accession>
<dbReference type="GO" id="GO:0008168">
    <property type="term" value="F:methyltransferase activity"/>
    <property type="evidence" value="ECO:0007669"/>
    <property type="project" value="UniProtKB-KW"/>
</dbReference>
<sequence length="208" mass="23202">MTSIWEETFQKIPYLWGHAPADSAVQTAALFSSHGFRTVLVPGAGYGRNARPFVDRGMDVTGLELSETAVDLAGKQPFSMTMMQGDISELPSLTGTFDGIYSHALLHLLPPGTHEAFVRHCFQRLNPGGCMVHTTITPEAPMFGRGTKLADHYYEASPGVPLYFYTEERLRPLFSEAAQLDISMMLEPNKEHPEKAPFPYWHITAWKT</sequence>
<evidence type="ECO:0000313" key="5">
    <source>
        <dbReference type="Proteomes" id="UP000243650"/>
    </source>
</evidence>
<proteinExistence type="predicted"/>
<dbReference type="InterPro" id="IPR029063">
    <property type="entry name" value="SAM-dependent_MTases_sf"/>
</dbReference>
<comment type="caution">
    <text evidence="4">The sequence shown here is derived from an EMBL/GenBank/DDBJ whole genome shotgun (WGS) entry which is preliminary data.</text>
</comment>
<evidence type="ECO:0000256" key="1">
    <source>
        <dbReference type="ARBA" id="ARBA00022603"/>
    </source>
</evidence>
<evidence type="ECO:0000259" key="3">
    <source>
        <dbReference type="Pfam" id="PF13649"/>
    </source>
</evidence>
<keyword evidence="5" id="KW-1185">Reference proteome</keyword>
<gene>
    <name evidence="4" type="ORF">C6I21_05875</name>
</gene>
<dbReference type="GO" id="GO:0032259">
    <property type="term" value="P:methylation"/>
    <property type="evidence" value="ECO:0007669"/>
    <property type="project" value="UniProtKB-KW"/>
</dbReference>
<keyword evidence="2 4" id="KW-0808">Transferase</keyword>
<dbReference type="Gene3D" id="3.40.50.150">
    <property type="entry name" value="Vaccinia Virus protein VP39"/>
    <property type="match status" value="1"/>
</dbReference>
<dbReference type="AlphaFoldDB" id="A0A2P6MJA0"/>
<organism evidence="4 5">
    <name type="scientific">Alkalicoccus urumqiensis</name>
    <name type="common">Bacillus urumqiensis</name>
    <dbReference type="NCBI Taxonomy" id="1548213"/>
    <lineage>
        <taxon>Bacteria</taxon>
        <taxon>Bacillati</taxon>
        <taxon>Bacillota</taxon>
        <taxon>Bacilli</taxon>
        <taxon>Bacillales</taxon>
        <taxon>Bacillaceae</taxon>
        <taxon>Alkalicoccus</taxon>
    </lineage>
</organism>
<evidence type="ECO:0000256" key="2">
    <source>
        <dbReference type="ARBA" id="ARBA00022679"/>
    </source>
</evidence>
<dbReference type="Proteomes" id="UP000243650">
    <property type="component" value="Unassembled WGS sequence"/>
</dbReference>
<dbReference type="OrthoDB" id="703529at2"/>
<dbReference type="PANTHER" id="PTHR43861">
    <property type="entry name" value="TRANS-ACONITATE 2-METHYLTRANSFERASE-RELATED"/>
    <property type="match status" value="1"/>
</dbReference>
<dbReference type="EMBL" id="PVNS01000004">
    <property type="protein sequence ID" value="PRO66330.1"/>
    <property type="molecule type" value="Genomic_DNA"/>
</dbReference>